<dbReference type="Pfam" id="PF00493">
    <property type="entry name" value="MCM"/>
    <property type="match status" value="1"/>
</dbReference>
<dbReference type="Pfam" id="PF17855">
    <property type="entry name" value="MCM_lid"/>
    <property type="match status" value="1"/>
</dbReference>
<dbReference type="Gene3D" id="3.40.50.300">
    <property type="entry name" value="P-loop containing nucleotide triphosphate hydrolases"/>
    <property type="match status" value="1"/>
</dbReference>
<dbReference type="InterPro" id="IPR033762">
    <property type="entry name" value="MCM_OB"/>
</dbReference>
<dbReference type="GO" id="GO:0005634">
    <property type="term" value="C:nucleus"/>
    <property type="evidence" value="ECO:0000318"/>
    <property type="project" value="GO_Central"/>
</dbReference>
<dbReference type="FunCoup" id="E9GN29">
    <property type="interactions" value="1185"/>
</dbReference>
<dbReference type="GO" id="GO:0005524">
    <property type="term" value="F:ATP binding"/>
    <property type="evidence" value="ECO:0007669"/>
    <property type="project" value="UniProtKB-UniRule"/>
</dbReference>
<keyword evidence="5 14" id="KW-0235">DNA replication</keyword>
<dbReference type="STRING" id="6669.E9GN29"/>
<feature type="compositionally biased region" description="Polar residues" evidence="15">
    <location>
        <begin position="717"/>
        <end position="730"/>
    </location>
</feature>
<dbReference type="CDD" id="cd17754">
    <property type="entry name" value="MCM3"/>
    <property type="match status" value="1"/>
</dbReference>
<comment type="function">
    <text evidence="14">Acts as component of the MCM2-7 complex (MCM complex) which is the replicative helicase essential for 'once per cell cycle' DNA replication initiation and elongation in eukaryotic cells. The active ATPase sites in the MCM2-7 ring are formed through the interaction surfaces of two neighboring subunits such that a critical structure of a conserved arginine finger motif is provided in trans relative to the ATP-binding site of the Walker A box of the adjacent subunit. The six ATPase active sites, however, are likely to contribute differentially to the complex helicase activity.</text>
</comment>
<evidence type="ECO:0000256" key="5">
    <source>
        <dbReference type="ARBA" id="ARBA00022705"/>
    </source>
</evidence>
<dbReference type="InterPro" id="IPR027417">
    <property type="entry name" value="P-loop_NTPase"/>
</dbReference>
<dbReference type="Gene3D" id="2.40.50.140">
    <property type="entry name" value="Nucleic acid-binding proteins"/>
    <property type="match status" value="1"/>
</dbReference>
<dbReference type="Proteomes" id="UP000000305">
    <property type="component" value="Unassembled WGS sequence"/>
</dbReference>
<evidence type="ECO:0000313" key="17">
    <source>
        <dbReference type="EMBL" id="EFX79105.1"/>
    </source>
</evidence>
<evidence type="ECO:0000256" key="8">
    <source>
        <dbReference type="ARBA" id="ARBA00022806"/>
    </source>
</evidence>
<dbReference type="HOGENOM" id="CLU_000995_6_0_1"/>
<dbReference type="PRINTS" id="PR01657">
    <property type="entry name" value="MCMFAMILY"/>
</dbReference>
<evidence type="ECO:0000256" key="12">
    <source>
        <dbReference type="ARBA" id="ARBA00023306"/>
    </source>
</evidence>
<evidence type="ECO:0000256" key="1">
    <source>
        <dbReference type="ARBA" id="ARBA00004123"/>
    </source>
</evidence>
<evidence type="ECO:0000256" key="11">
    <source>
        <dbReference type="ARBA" id="ARBA00023242"/>
    </source>
</evidence>
<dbReference type="PROSITE" id="PS00847">
    <property type="entry name" value="MCM_1"/>
    <property type="match status" value="1"/>
</dbReference>
<dbReference type="InterPro" id="IPR012340">
    <property type="entry name" value="NA-bd_OB-fold"/>
</dbReference>
<feature type="compositionally biased region" description="Polar residues" evidence="15">
    <location>
        <begin position="738"/>
        <end position="758"/>
    </location>
</feature>
<dbReference type="SUPFAM" id="SSF50249">
    <property type="entry name" value="Nucleic acid-binding proteins"/>
    <property type="match status" value="1"/>
</dbReference>
<dbReference type="FunFam" id="2.20.28.10:FF:000006">
    <property type="entry name" value="DNA helicase"/>
    <property type="match status" value="1"/>
</dbReference>
<evidence type="ECO:0000256" key="15">
    <source>
        <dbReference type="SAM" id="MobiDB-lite"/>
    </source>
</evidence>
<reference evidence="17 18" key="1">
    <citation type="journal article" date="2011" name="Science">
        <title>The ecoresponsive genome of Daphnia pulex.</title>
        <authorList>
            <person name="Colbourne J.K."/>
            <person name="Pfrender M.E."/>
            <person name="Gilbert D."/>
            <person name="Thomas W.K."/>
            <person name="Tucker A."/>
            <person name="Oakley T.H."/>
            <person name="Tokishita S."/>
            <person name="Aerts A."/>
            <person name="Arnold G.J."/>
            <person name="Basu M.K."/>
            <person name="Bauer D.J."/>
            <person name="Caceres C.E."/>
            <person name="Carmel L."/>
            <person name="Casola C."/>
            <person name="Choi J.H."/>
            <person name="Detter J.C."/>
            <person name="Dong Q."/>
            <person name="Dusheyko S."/>
            <person name="Eads B.D."/>
            <person name="Frohlich T."/>
            <person name="Geiler-Samerotte K.A."/>
            <person name="Gerlach D."/>
            <person name="Hatcher P."/>
            <person name="Jogdeo S."/>
            <person name="Krijgsveld J."/>
            <person name="Kriventseva E.V."/>
            <person name="Kultz D."/>
            <person name="Laforsch C."/>
            <person name="Lindquist E."/>
            <person name="Lopez J."/>
            <person name="Manak J.R."/>
            <person name="Muller J."/>
            <person name="Pangilinan J."/>
            <person name="Patwardhan R.P."/>
            <person name="Pitluck S."/>
            <person name="Pritham E.J."/>
            <person name="Rechtsteiner A."/>
            <person name="Rho M."/>
            <person name="Rogozin I.B."/>
            <person name="Sakarya O."/>
            <person name="Salamov A."/>
            <person name="Schaack S."/>
            <person name="Shapiro H."/>
            <person name="Shiga Y."/>
            <person name="Skalitzky C."/>
            <person name="Smith Z."/>
            <person name="Souvorov A."/>
            <person name="Sung W."/>
            <person name="Tang Z."/>
            <person name="Tsuchiya D."/>
            <person name="Tu H."/>
            <person name="Vos H."/>
            <person name="Wang M."/>
            <person name="Wolf Y.I."/>
            <person name="Yamagata H."/>
            <person name="Yamada T."/>
            <person name="Ye Y."/>
            <person name="Shaw J.R."/>
            <person name="Andrews J."/>
            <person name="Crease T.J."/>
            <person name="Tang H."/>
            <person name="Lucas S.M."/>
            <person name="Robertson H.M."/>
            <person name="Bork P."/>
            <person name="Koonin E.V."/>
            <person name="Zdobnov E.M."/>
            <person name="Grigoriev I.V."/>
            <person name="Lynch M."/>
            <person name="Boore J.L."/>
        </authorList>
    </citation>
    <scope>NUCLEOTIDE SEQUENCE [LARGE SCALE GENOMIC DNA]</scope>
</reference>
<sequence length="838" mass="93753">MSAGDVDQRIRDIQREYAEFLDDYNRDGIYTQLVKDMVSNKQTRLVVNINDLRRVNAARANGLLTNAFEEQLAFQKALSEFVGGIDSSYAKEHDEFFLGFEGSFGAKHVTPRSLTSRFIGNLVCVEGIVTKCSLVRPKIVRSVHYCPATKKTIERRYTDLTSFDAFPSSSVYPTKDEDGNLLETEYGLSTYRDHQTLTIQEMPEKAPAGQLPRAVDIICDNDLVDRCKPGDRIQVIGTFRSLPGKQGGFTSGAFKTILLACNIVPLSKEASIFITSDDVRKCKKFSRMKSIDVFQLLAKSLAPSIHGHEYIKRALLCMLLGGLEKVLPNGTRLRGDINILLIGDPSVAKSQLLRYVLFTAPRAVATTGRGSSGVGLTAAVTNDPESGERRLEAGAMVLADRGVVCIDEFDKMSDIDRTAIHEVMEQGSVTIAKAGIHARLNARCSVLAAANPVYGRYDQYKTPMENIGLQDSLLSRFDLLFIVLDLVDVEQDRRIADHVVRMHRYRASTEQDGEPLPLAMNLDMLSTRNPDENESTVQETPLYEKYDALLHGSSRLKTDKVVSMQFMKKYIHVARALKPTLSQEAADAIAEEYSRLRSHEVENPDVARTQPVTARALETLIRLSTAHARARLSKVIDADDAHSAIELVQFAYFKRVLEKQRKKKKVEDDGEEDDEVDTEEEEEPEEDVDETTVSTAESQKKRKRTRTTQEDPYEFDATSSQPTTASGNTTKRPKKSTQDTTASQGSSLETDSVPMDTTVNEDETPASISDERYNLFKKSLTQLFRESRAQSLPSSRFRAYLAEKHSAEPFQSHETRAAFERMTEANQIMVADDIIFLI</sequence>
<proteinExistence type="inferred from homology"/>
<dbReference type="PhylomeDB" id="E9GN29"/>
<accession>E9GN29</accession>
<feature type="compositionally biased region" description="Acidic residues" evidence="15">
    <location>
        <begin position="668"/>
        <end position="690"/>
    </location>
</feature>
<feature type="region of interest" description="Disordered" evidence="15">
    <location>
        <begin position="661"/>
        <end position="767"/>
    </location>
</feature>
<keyword evidence="9 13" id="KW-0067">ATP-binding</keyword>
<evidence type="ECO:0000256" key="14">
    <source>
        <dbReference type="RuleBase" id="RU368061"/>
    </source>
</evidence>
<dbReference type="GO" id="GO:0006271">
    <property type="term" value="P:DNA strand elongation involved in DNA replication"/>
    <property type="evidence" value="ECO:0000318"/>
    <property type="project" value="GO_Central"/>
</dbReference>
<dbReference type="eggNOG" id="KOG0479">
    <property type="taxonomic scope" value="Eukaryota"/>
</dbReference>
<feature type="domain" description="MCM C-terminal AAA(+) ATPase" evidence="16">
    <location>
        <begin position="293"/>
        <end position="499"/>
    </location>
</feature>
<comment type="subcellular location">
    <subcellularLocation>
        <location evidence="2">Chromosome</location>
    </subcellularLocation>
    <subcellularLocation>
        <location evidence="1 14">Nucleus</location>
    </subcellularLocation>
</comment>
<evidence type="ECO:0000256" key="6">
    <source>
        <dbReference type="ARBA" id="ARBA00022741"/>
    </source>
</evidence>
<evidence type="ECO:0000259" key="16">
    <source>
        <dbReference type="PROSITE" id="PS50051"/>
    </source>
</evidence>
<organism evidence="17 18">
    <name type="scientific">Daphnia pulex</name>
    <name type="common">Water flea</name>
    <dbReference type="NCBI Taxonomy" id="6669"/>
    <lineage>
        <taxon>Eukaryota</taxon>
        <taxon>Metazoa</taxon>
        <taxon>Ecdysozoa</taxon>
        <taxon>Arthropoda</taxon>
        <taxon>Crustacea</taxon>
        <taxon>Branchiopoda</taxon>
        <taxon>Diplostraca</taxon>
        <taxon>Cladocera</taxon>
        <taxon>Anomopoda</taxon>
        <taxon>Daphniidae</taxon>
        <taxon>Daphnia</taxon>
    </lineage>
</organism>
<dbReference type="Gene3D" id="3.30.1640.10">
    <property type="entry name" value="mini-chromosome maintenance (MCM) complex, chain A, domain 1"/>
    <property type="match status" value="1"/>
</dbReference>
<evidence type="ECO:0000256" key="3">
    <source>
        <dbReference type="ARBA" id="ARBA00008010"/>
    </source>
</evidence>
<protein>
    <recommendedName>
        <fullName evidence="14">DNA replication licensing factor MCM3</fullName>
        <ecNumber evidence="14">3.6.4.12</ecNumber>
    </recommendedName>
</protein>
<evidence type="ECO:0000256" key="10">
    <source>
        <dbReference type="ARBA" id="ARBA00023125"/>
    </source>
</evidence>
<dbReference type="Gene3D" id="2.20.28.10">
    <property type="match status" value="1"/>
</dbReference>
<keyword evidence="10 13" id="KW-0238">DNA-binding</keyword>
<keyword evidence="4" id="KW-0158">Chromosome</keyword>
<dbReference type="SMART" id="SM00350">
    <property type="entry name" value="MCM"/>
    <property type="match status" value="1"/>
</dbReference>
<comment type="similarity">
    <text evidence="3 13">Belongs to the MCM family.</text>
</comment>
<dbReference type="SUPFAM" id="SSF52540">
    <property type="entry name" value="P-loop containing nucleoside triphosphate hydrolases"/>
    <property type="match status" value="1"/>
</dbReference>
<dbReference type="OMA" id="NVYPQED"/>
<dbReference type="InterPro" id="IPR056575">
    <property type="entry name" value="WH_MCM3_C"/>
</dbReference>
<dbReference type="InterPro" id="IPR031327">
    <property type="entry name" value="MCM"/>
</dbReference>
<keyword evidence="8 14" id="KW-0347">Helicase</keyword>
<name>E9GN29_DAPPU</name>
<gene>
    <name evidence="17" type="ORF">DAPPUDRAFT_305021</name>
</gene>
<dbReference type="KEGG" id="dpx:DAPPUDRAFT_305021"/>
<dbReference type="EC" id="3.6.4.12" evidence="14"/>
<keyword evidence="7 14" id="KW-0378">Hydrolase</keyword>
<dbReference type="Pfam" id="PF23191">
    <property type="entry name" value="WHD_MCM3_C"/>
    <property type="match status" value="1"/>
</dbReference>
<dbReference type="InterPro" id="IPR008046">
    <property type="entry name" value="Mcm3"/>
</dbReference>
<dbReference type="InterPro" id="IPR041562">
    <property type="entry name" value="MCM_lid"/>
</dbReference>
<dbReference type="InterPro" id="IPR018525">
    <property type="entry name" value="MCM_CS"/>
</dbReference>
<keyword evidence="11 14" id="KW-0539">Nucleus</keyword>
<comment type="subunit">
    <text evidence="14">Component of the MCM2-7 complex.</text>
</comment>
<dbReference type="InterPro" id="IPR003593">
    <property type="entry name" value="AAA+_ATPase"/>
</dbReference>
<dbReference type="GO" id="GO:0000727">
    <property type="term" value="P:double-strand break repair via break-induced replication"/>
    <property type="evidence" value="ECO:0000318"/>
    <property type="project" value="GO_Central"/>
</dbReference>
<dbReference type="AlphaFoldDB" id="E9GN29"/>
<evidence type="ECO:0000256" key="9">
    <source>
        <dbReference type="ARBA" id="ARBA00022840"/>
    </source>
</evidence>
<dbReference type="Pfam" id="PF17207">
    <property type="entry name" value="MCM_OB"/>
    <property type="match status" value="1"/>
</dbReference>
<evidence type="ECO:0000256" key="4">
    <source>
        <dbReference type="ARBA" id="ARBA00022454"/>
    </source>
</evidence>
<dbReference type="InParanoid" id="E9GN29"/>
<dbReference type="PROSITE" id="PS50051">
    <property type="entry name" value="MCM_2"/>
    <property type="match status" value="1"/>
</dbReference>
<dbReference type="EMBL" id="GL732554">
    <property type="protein sequence ID" value="EFX79105.1"/>
    <property type="molecule type" value="Genomic_DNA"/>
</dbReference>
<dbReference type="OrthoDB" id="1882346at2759"/>
<evidence type="ECO:0000313" key="18">
    <source>
        <dbReference type="Proteomes" id="UP000000305"/>
    </source>
</evidence>
<dbReference type="PANTHER" id="PTHR11630:SF46">
    <property type="entry name" value="DNA REPLICATION LICENSING FACTOR MCM3-RELATED"/>
    <property type="match status" value="1"/>
</dbReference>
<keyword evidence="12" id="KW-0131">Cell cycle</keyword>
<dbReference type="GO" id="GO:1902975">
    <property type="term" value="P:mitotic DNA replication initiation"/>
    <property type="evidence" value="ECO:0000318"/>
    <property type="project" value="GO_Central"/>
</dbReference>
<dbReference type="GO" id="GO:0016887">
    <property type="term" value="F:ATP hydrolysis activity"/>
    <property type="evidence" value="ECO:0007669"/>
    <property type="project" value="RHEA"/>
</dbReference>
<dbReference type="GO" id="GO:0005694">
    <property type="term" value="C:chromosome"/>
    <property type="evidence" value="ECO:0007669"/>
    <property type="project" value="UniProtKB-SubCell"/>
</dbReference>
<dbReference type="SMART" id="SM00382">
    <property type="entry name" value="AAA"/>
    <property type="match status" value="1"/>
</dbReference>
<dbReference type="FunFam" id="3.30.1640.10:FF:000002">
    <property type="entry name" value="DNA helicase"/>
    <property type="match status" value="1"/>
</dbReference>
<evidence type="ECO:0000256" key="2">
    <source>
        <dbReference type="ARBA" id="ARBA00004286"/>
    </source>
</evidence>
<dbReference type="InterPro" id="IPR001208">
    <property type="entry name" value="MCM_dom"/>
</dbReference>
<dbReference type="GO" id="GO:0042555">
    <property type="term" value="C:MCM complex"/>
    <property type="evidence" value="ECO:0000318"/>
    <property type="project" value="GO_Central"/>
</dbReference>
<dbReference type="InterPro" id="IPR027925">
    <property type="entry name" value="MCM_N"/>
</dbReference>
<keyword evidence="6 13" id="KW-0547">Nucleotide-binding</keyword>
<dbReference type="PRINTS" id="PR01659">
    <property type="entry name" value="MCMPROTEIN3"/>
</dbReference>
<keyword evidence="18" id="KW-1185">Reference proteome</keyword>
<dbReference type="PANTHER" id="PTHR11630">
    <property type="entry name" value="DNA REPLICATION LICENSING FACTOR MCM FAMILY MEMBER"/>
    <property type="match status" value="1"/>
</dbReference>
<comment type="catalytic activity">
    <reaction evidence="14">
        <text>ATP + H2O = ADP + phosphate + H(+)</text>
        <dbReference type="Rhea" id="RHEA:13065"/>
        <dbReference type="ChEBI" id="CHEBI:15377"/>
        <dbReference type="ChEBI" id="CHEBI:15378"/>
        <dbReference type="ChEBI" id="CHEBI:30616"/>
        <dbReference type="ChEBI" id="CHEBI:43474"/>
        <dbReference type="ChEBI" id="CHEBI:456216"/>
        <dbReference type="EC" id="3.6.4.12"/>
    </reaction>
</comment>
<dbReference type="GO" id="GO:0003697">
    <property type="term" value="F:single-stranded DNA binding"/>
    <property type="evidence" value="ECO:0000318"/>
    <property type="project" value="GO_Central"/>
</dbReference>
<evidence type="ECO:0000256" key="7">
    <source>
        <dbReference type="ARBA" id="ARBA00022801"/>
    </source>
</evidence>
<dbReference type="Pfam" id="PF14551">
    <property type="entry name" value="MCM_N"/>
    <property type="match status" value="1"/>
</dbReference>
<dbReference type="GO" id="GO:0003678">
    <property type="term" value="F:DNA helicase activity"/>
    <property type="evidence" value="ECO:0007669"/>
    <property type="project" value="UniProtKB-EC"/>
</dbReference>
<evidence type="ECO:0000256" key="13">
    <source>
        <dbReference type="RuleBase" id="RU004070"/>
    </source>
</evidence>